<dbReference type="Proteomes" id="UP001217089">
    <property type="component" value="Unassembled WGS sequence"/>
</dbReference>
<accession>A0ABQ9EJQ4</accession>
<reference evidence="3 4" key="1">
    <citation type="submission" date="2022-12" db="EMBL/GenBank/DDBJ databases">
        <title>Chromosome-level genome of Tegillarca granosa.</title>
        <authorList>
            <person name="Kim J."/>
        </authorList>
    </citation>
    <scope>NUCLEOTIDE SEQUENCE [LARGE SCALE GENOMIC DNA]</scope>
    <source>
        <strain evidence="3">Teg-2019</strain>
        <tissue evidence="3">Adductor muscle</tissue>
    </source>
</reference>
<dbReference type="PANTHER" id="PTHR13589">
    <property type="entry name" value="CREB-REGULATED TRANSCRIPTION COACTIVATOR"/>
    <property type="match status" value="1"/>
</dbReference>
<dbReference type="InterPro" id="IPR024786">
    <property type="entry name" value="TORC"/>
</dbReference>
<feature type="compositionally biased region" description="Low complexity" evidence="1">
    <location>
        <begin position="422"/>
        <end position="438"/>
    </location>
</feature>
<feature type="region of interest" description="Disordered" evidence="1">
    <location>
        <begin position="275"/>
        <end position="310"/>
    </location>
</feature>
<evidence type="ECO:0000256" key="1">
    <source>
        <dbReference type="SAM" id="MobiDB-lite"/>
    </source>
</evidence>
<proteinExistence type="predicted"/>
<name>A0ABQ9EJQ4_TEGGR</name>
<feature type="compositionally biased region" description="Polar residues" evidence="1">
    <location>
        <begin position="194"/>
        <end position="204"/>
    </location>
</feature>
<comment type="caution">
    <text evidence="3">The sequence shown here is derived from an EMBL/GenBank/DDBJ whole genome shotgun (WGS) entry which is preliminary data.</text>
</comment>
<feature type="compositionally biased region" description="Basic and acidic residues" evidence="1">
    <location>
        <begin position="439"/>
        <end position="450"/>
    </location>
</feature>
<dbReference type="EMBL" id="JARBDR010000903">
    <property type="protein sequence ID" value="KAJ8304172.1"/>
    <property type="molecule type" value="Genomic_DNA"/>
</dbReference>
<evidence type="ECO:0000259" key="2">
    <source>
        <dbReference type="Pfam" id="PF12885"/>
    </source>
</evidence>
<feature type="compositionally biased region" description="Polar residues" evidence="1">
    <location>
        <begin position="96"/>
        <end position="111"/>
    </location>
</feature>
<evidence type="ECO:0000313" key="4">
    <source>
        <dbReference type="Proteomes" id="UP001217089"/>
    </source>
</evidence>
<evidence type="ECO:0000313" key="3">
    <source>
        <dbReference type="EMBL" id="KAJ8304172.1"/>
    </source>
</evidence>
<dbReference type="Pfam" id="PF12885">
    <property type="entry name" value="TORC_M"/>
    <property type="match status" value="1"/>
</dbReference>
<feature type="compositionally biased region" description="Polar residues" evidence="1">
    <location>
        <begin position="275"/>
        <end position="290"/>
    </location>
</feature>
<feature type="region of interest" description="Disordered" evidence="1">
    <location>
        <begin position="86"/>
        <end position="149"/>
    </location>
</feature>
<protein>
    <recommendedName>
        <fullName evidence="2">Transducer of regulated CREB activity middle domain-containing protein</fullName>
    </recommendedName>
</protein>
<feature type="compositionally biased region" description="Low complexity" evidence="1">
    <location>
        <begin position="210"/>
        <end position="233"/>
    </location>
</feature>
<feature type="compositionally biased region" description="Low complexity" evidence="1">
    <location>
        <begin position="139"/>
        <end position="149"/>
    </location>
</feature>
<dbReference type="PANTHER" id="PTHR13589:SF15">
    <property type="entry name" value="CREB-REGULATED TRANSCRIPTION COACTIVATOR, ISOFORM B"/>
    <property type="match status" value="1"/>
</dbReference>
<feature type="compositionally biased region" description="Low complexity" evidence="1">
    <location>
        <begin position="291"/>
        <end position="304"/>
    </location>
</feature>
<keyword evidence="4" id="KW-1185">Reference proteome</keyword>
<feature type="region of interest" description="Disordered" evidence="1">
    <location>
        <begin position="193"/>
        <end position="237"/>
    </location>
</feature>
<dbReference type="InterPro" id="IPR024784">
    <property type="entry name" value="TORC_M"/>
</dbReference>
<organism evidence="3 4">
    <name type="scientific">Tegillarca granosa</name>
    <name type="common">Malaysian cockle</name>
    <name type="synonym">Anadara granosa</name>
    <dbReference type="NCBI Taxonomy" id="220873"/>
    <lineage>
        <taxon>Eukaryota</taxon>
        <taxon>Metazoa</taxon>
        <taxon>Spiralia</taxon>
        <taxon>Lophotrochozoa</taxon>
        <taxon>Mollusca</taxon>
        <taxon>Bivalvia</taxon>
        <taxon>Autobranchia</taxon>
        <taxon>Pteriomorphia</taxon>
        <taxon>Arcoida</taxon>
        <taxon>Arcoidea</taxon>
        <taxon>Arcidae</taxon>
        <taxon>Tegillarca</taxon>
    </lineage>
</organism>
<feature type="domain" description="Transducer of regulated CREB activity middle" evidence="2">
    <location>
        <begin position="36"/>
        <end position="106"/>
    </location>
</feature>
<sequence>MVSKEEQIQIRPFTQVQWDLRIQCRALPLPHLTDELAQSQSRPKSCEVPNINIYPSAEQDHQGIHLPITNSTGSLPDLTVCHFQSPLTTPLDPTEDQNYPQGTPANLSPTSAHHMGMGPPQPPSPQAQSPAQRRRPQHGGPSPLVLSGSPSQQITIAHSPPVSVSNIDPSKIAMDPRLKQQYLLYIQQHRQRGPNLNHTNQSHATHPHVNHVSSNHSGPNPSPQQQHHQQGQGRHTVPQVRITSACDQNDSSQCGPPKIWHKQHKPSLSQYRNNVSEANCQSPTSPLSQTSYSPSQSPGLPPSSWNNSPFTDAYQLQQQQQQTNALQHQFEQFNMSQDNHMTTAESTLTSNGISSGIYTSPQNSINFSQAAMHGLTGSQEFHQPVHFYPQQQTVDVLNGVSLNSSPTRVVNQAQLSQHSHLQQQAATSTTSTTFVSTNTHRENTRYRTNR</sequence>
<feature type="region of interest" description="Disordered" evidence="1">
    <location>
        <begin position="422"/>
        <end position="450"/>
    </location>
</feature>
<gene>
    <name evidence="3" type="ORF">KUTeg_017755</name>
</gene>